<evidence type="ECO:0000313" key="3">
    <source>
        <dbReference type="Proteomes" id="UP000438760"/>
    </source>
</evidence>
<proteinExistence type="predicted"/>
<dbReference type="Proteomes" id="UP000438760">
    <property type="component" value="Unassembled WGS sequence"/>
</dbReference>
<reference evidence="2 3" key="1">
    <citation type="submission" date="2019-11" db="EMBL/GenBank/DDBJ databases">
        <title>Genome of Strain BIT-d1.</title>
        <authorList>
            <person name="Yang Y."/>
        </authorList>
    </citation>
    <scope>NUCLEOTIDE SEQUENCE [LARGE SCALE GENOMIC DNA]</scope>
    <source>
        <strain evidence="2 3">BIT-d1</strain>
    </source>
</reference>
<organism evidence="2 3">
    <name type="scientific">Myroides albus</name>
    <dbReference type="NCBI Taxonomy" id="2562892"/>
    <lineage>
        <taxon>Bacteria</taxon>
        <taxon>Pseudomonadati</taxon>
        <taxon>Bacteroidota</taxon>
        <taxon>Flavobacteriia</taxon>
        <taxon>Flavobacteriales</taxon>
        <taxon>Flavobacteriaceae</taxon>
        <taxon>Myroides</taxon>
    </lineage>
</organism>
<evidence type="ECO:0000313" key="2">
    <source>
        <dbReference type="EMBL" id="MTG98645.1"/>
    </source>
</evidence>
<protein>
    <submittedName>
        <fullName evidence="2">PepSY domain-containing protein</fullName>
    </submittedName>
</protein>
<dbReference type="OrthoDB" id="111691at2"/>
<feature type="transmembrane region" description="Helical" evidence="1">
    <location>
        <begin position="221"/>
        <end position="241"/>
    </location>
</feature>
<dbReference type="RefSeq" id="WP_155092666.1">
    <property type="nucleotide sequence ID" value="NZ_WMJX01000024.1"/>
</dbReference>
<feature type="transmembrane region" description="Helical" evidence="1">
    <location>
        <begin position="21"/>
        <end position="44"/>
    </location>
</feature>
<keyword evidence="1" id="KW-0472">Membrane</keyword>
<dbReference type="EMBL" id="WMJX01000024">
    <property type="protein sequence ID" value="MTG98645.1"/>
    <property type="molecule type" value="Genomic_DNA"/>
</dbReference>
<keyword evidence="1" id="KW-0812">Transmembrane</keyword>
<sequence>MNTKKKKKGRSLFKNWVLKAHLWLGLLSGIIVFVVSITGAFYVFNEDITAYMRKHVIFHNQENYQDIDPIPIYELKDKVNKQLKEMGEEISSEDVTIPIDPARSYQFGLLKSNHDGWNYFNTYLIYKNVYVNQYTGEVLGVYDIRKNPFFFAMILHRSLLLSNTIGGTIVGVSTIVFVIMLISGIILWWPKNKNMRKQRFWFRWKNIKGWRRKNYDLHNILGFYASFLALIVALTGIMYSFRITTLWVYMLLNGGSADSPDFSIYKTTAPESVETPTTIDKIAQTVKQHYPYAHSFGLDLEDHDNADHHHDNLFVSVKEKEFTYAQSSFMIFDEHSGELLHNHPYKDKSFAQKATDATYDLHVGAFFGFTGKVLAFICSLFCASLPVTGLIIWWGRRNKKKVKTLNNT</sequence>
<keyword evidence="1" id="KW-1133">Transmembrane helix</keyword>
<name>A0A6I3LRP5_9FLAO</name>
<dbReference type="PANTHER" id="PTHR34219">
    <property type="entry name" value="IRON-REGULATED INNER MEMBRANE PROTEIN-RELATED"/>
    <property type="match status" value="1"/>
</dbReference>
<keyword evidence="3" id="KW-1185">Reference proteome</keyword>
<evidence type="ECO:0000256" key="1">
    <source>
        <dbReference type="SAM" id="Phobius"/>
    </source>
</evidence>
<dbReference type="InterPro" id="IPR005625">
    <property type="entry name" value="PepSY-ass_TM"/>
</dbReference>
<feature type="transmembrane region" description="Helical" evidence="1">
    <location>
        <begin position="165"/>
        <end position="189"/>
    </location>
</feature>
<dbReference type="AlphaFoldDB" id="A0A6I3LRP5"/>
<gene>
    <name evidence="2" type="ORF">GJV76_10985</name>
</gene>
<feature type="transmembrane region" description="Helical" evidence="1">
    <location>
        <begin position="373"/>
        <end position="394"/>
    </location>
</feature>
<dbReference type="PANTHER" id="PTHR34219:SF3">
    <property type="entry name" value="BLL7967 PROTEIN"/>
    <property type="match status" value="1"/>
</dbReference>
<comment type="caution">
    <text evidence="2">The sequence shown here is derived from an EMBL/GenBank/DDBJ whole genome shotgun (WGS) entry which is preliminary data.</text>
</comment>
<accession>A0A6I3LRP5</accession>
<dbReference type="Pfam" id="PF03929">
    <property type="entry name" value="PepSY_TM"/>
    <property type="match status" value="1"/>
</dbReference>